<dbReference type="InterPro" id="IPR011011">
    <property type="entry name" value="Znf_FYVE_PHD"/>
</dbReference>
<reference evidence="1 2" key="1">
    <citation type="submission" date="2013-11" db="EMBL/GenBank/DDBJ databases">
        <title>The Genome Sequence of Phytophthora parasitica P1976.</title>
        <authorList>
            <consortium name="The Broad Institute Genomics Platform"/>
            <person name="Russ C."/>
            <person name="Tyler B."/>
            <person name="Panabieres F."/>
            <person name="Shan W."/>
            <person name="Tripathy S."/>
            <person name="Grunwald N."/>
            <person name="Machado M."/>
            <person name="Johnson C.S."/>
            <person name="Walker B."/>
            <person name="Young S."/>
            <person name="Zeng Q."/>
            <person name="Gargeya S."/>
            <person name="Fitzgerald M."/>
            <person name="Haas B."/>
            <person name="Abouelleil A."/>
            <person name="Allen A.W."/>
            <person name="Alvarado L."/>
            <person name="Arachchi H.M."/>
            <person name="Berlin A.M."/>
            <person name="Chapman S.B."/>
            <person name="Gainer-Dewar J."/>
            <person name="Goldberg J."/>
            <person name="Griggs A."/>
            <person name="Gujja S."/>
            <person name="Hansen M."/>
            <person name="Howarth C."/>
            <person name="Imamovic A."/>
            <person name="Ireland A."/>
            <person name="Larimer J."/>
            <person name="McCowan C."/>
            <person name="Murphy C."/>
            <person name="Pearson M."/>
            <person name="Poon T.W."/>
            <person name="Priest M."/>
            <person name="Roberts A."/>
            <person name="Saif S."/>
            <person name="Shea T."/>
            <person name="Sisk P."/>
            <person name="Sykes S."/>
            <person name="Wortman J."/>
            <person name="Nusbaum C."/>
            <person name="Birren B."/>
        </authorList>
    </citation>
    <scope>NUCLEOTIDE SEQUENCE [LARGE SCALE GENOMIC DNA]</scope>
    <source>
        <strain evidence="1 2">P1976</strain>
    </source>
</reference>
<dbReference type="Proteomes" id="UP000028582">
    <property type="component" value="Unassembled WGS sequence"/>
</dbReference>
<evidence type="ECO:0008006" key="3">
    <source>
        <dbReference type="Google" id="ProtNLM"/>
    </source>
</evidence>
<dbReference type="OrthoDB" id="21225at2759"/>
<dbReference type="EMBL" id="ANJA01001568">
    <property type="protein sequence ID" value="ETO76277.1"/>
    <property type="molecule type" value="Genomic_DNA"/>
</dbReference>
<dbReference type="AlphaFoldDB" id="A0A081ABL6"/>
<organism evidence="1 2">
    <name type="scientific">Phytophthora nicotianae P1976</name>
    <dbReference type="NCBI Taxonomy" id="1317066"/>
    <lineage>
        <taxon>Eukaryota</taxon>
        <taxon>Sar</taxon>
        <taxon>Stramenopiles</taxon>
        <taxon>Oomycota</taxon>
        <taxon>Peronosporomycetes</taxon>
        <taxon>Peronosporales</taxon>
        <taxon>Peronosporaceae</taxon>
        <taxon>Phytophthora</taxon>
    </lineage>
</organism>
<sequence length="664" mass="73582">MPFKSLRRSPTLSTSYACTAASSPRDPSRKVLVEDEELIFRVHNANSAVALKRALTDPSDSWDSVKHTPCIRLGSRSEDESFELLSRAKGEGYEVLTVGSIACSPHELASLLCARDESEYNAAMKGLYGNQFIYGSVVQTLDGRQSQGVLPDSHQLAVRTGCFARSRMLARNEQWCFLEYFQPTTDSLTNSMSAPDTSQGFSVSLLSLSEQELAAGKAVGGRVDQLDGVTALLVVDTVPAVSKDRSDGKGTKLRVMFHALYKGKEEPVPGHASDKMARSRLLALAGGIPRLPAVIRRRRLGTQVFAQQSVNVPMPKIEAQNSRCISCTKGIRLSSFIRAARRCQLCAYNVCTACWSRESVETNNGHVTAMGVCMRCLEWVDRCDFSHVQRGRRGPVEIFEDSESSQSLGQSLREELAVETTRNAAVSLIRMLLNPSETSSESTYSDESTDNEQYMSAVEEYFDRRTREAPAVKDCVLSNAQQRNYPLHPMDNASPSAPVPENEVARLESIERLGLMDLKEPMPELDIICSFLSKELGFFCTMITIVGETHQLVLSCTIRDFVHAMLPREHTFCQHLLMGEAPFIIRHPEADVRFYNLNPVTRQGVKYYCGIPIVGPDGIMVGSICCVHSEAMDITRSQYDTLVRFGEIASKVIRVKAEAKLQSQ</sequence>
<dbReference type="PANTHER" id="PTHR43102">
    <property type="entry name" value="SLR1143 PROTEIN"/>
    <property type="match status" value="1"/>
</dbReference>
<proteinExistence type="predicted"/>
<accession>A0A081ABL6</accession>
<evidence type="ECO:0000313" key="2">
    <source>
        <dbReference type="Proteomes" id="UP000028582"/>
    </source>
</evidence>
<gene>
    <name evidence="1" type="ORF">F444_08292</name>
</gene>
<name>A0A081ABL6_PHYNI</name>
<dbReference type="SUPFAM" id="SSF57903">
    <property type="entry name" value="FYVE/PHD zinc finger"/>
    <property type="match status" value="1"/>
</dbReference>
<dbReference type="SUPFAM" id="SSF55781">
    <property type="entry name" value="GAF domain-like"/>
    <property type="match status" value="1"/>
</dbReference>
<protein>
    <recommendedName>
        <fullName evidence="3">GAF domain-containing protein</fullName>
    </recommendedName>
</protein>
<dbReference type="PANTHER" id="PTHR43102:SF2">
    <property type="entry name" value="GAF DOMAIN-CONTAINING PROTEIN"/>
    <property type="match status" value="1"/>
</dbReference>
<evidence type="ECO:0000313" key="1">
    <source>
        <dbReference type="EMBL" id="ETO76277.1"/>
    </source>
</evidence>
<comment type="caution">
    <text evidence="1">The sequence shown here is derived from an EMBL/GenBank/DDBJ whole genome shotgun (WGS) entry which is preliminary data.</text>
</comment>